<gene>
    <name evidence="1" type="ORF">BJ322DRAFT_1114020</name>
</gene>
<accession>A0A9P6L206</accession>
<protein>
    <submittedName>
        <fullName evidence="1">Uncharacterized protein</fullName>
    </submittedName>
</protein>
<reference evidence="1" key="1">
    <citation type="journal article" date="2020" name="Nat. Commun.">
        <title>Large-scale genome sequencing of mycorrhizal fungi provides insights into the early evolution of symbiotic traits.</title>
        <authorList>
            <person name="Miyauchi S."/>
            <person name="Kiss E."/>
            <person name="Kuo A."/>
            <person name="Drula E."/>
            <person name="Kohler A."/>
            <person name="Sanchez-Garcia M."/>
            <person name="Morin E."/>
            <person name="Andreopoulos B."/>
            <person name="Barry K.W."/>
            <person name="Bonito G."/>
            <person name="Buee M."/>
            <person name="Carver A."/>
            <person name="Chen C."/>
            <person name="Cichocki N."/>
            <person name="Clum A."/>
            <person name="Culley D."/>
            <person name="Crous P.W."/>
            <person name="Fauchery L."/>
            <person name="Girlanda M."/>
            <person name="Hayes R.D."/>
            <person name="Keri Z."/>
            <person name="LaButti K."/>
            <person name="Lipzen A."/>
            <person name="Lombard V."/>
            <person name="Magnuson J."/>
            <person name="Maillard F."/>
            <person name="Murat C."/>
            <person name="Nolan M."/>
            <person name="Ohm R.A."/>
            <person name="Pangilinan J."/>
            <person name="Pereira M.F."/>
            <person name="Perotto S."/>
            <person name="Peter M."/>
            <person name="Pfister S."/>
            <person name="Riley R."/>
            <person name="Sitrit Y."/>
            <person name="Stielow J.B."/>
            <person name="Szollosi G."/>
            <person name="Zifcakova L."/>
            <person name="Stursova M."/>
            <person name="Spatafora J.W."/>
            <person name="Tedersoo L."/>
            <person name="Vaario L.M."/>
            <person name="Yamada A."/>
            <person name="Yan M."/>
            <person name="Wang P."/>
            <person name="Xu J."/>
            <person name="Bruns T."/>
            <person name="Baldrian P."/>
            <person name="Vilgalys R."/>
            <person name="Dunand C."/>
            <person name="Henrissat B."/>
            <person name="Grigoriev I.V."/>
            <person name="Hibbett D."/>
            <person name="Nagy L.G."/>
            <person name="Martin F.M."/>
        </authorList>
    </citation>
    <scope>NUCLEOTIDE SEQUENCE</scope>
    <source>
        <strain evidence="1">UH-Tt-Lm1</strain>
    </source>
</reference>
<comment type="caution">
    <text evidence="1">The sequence shown here is derived from an EMBL/GenBank/DDBJ whole genome shotgun (WGS) entry which is preliminary data.</text>
</comment>
<dbReference type="EMBL" id="WIUZ02000022">
    <property type="protein sequence ID" value="KAF9778679.1"/>
    <property type="molecule type" value="Genomic_DNA"/>
</dbReference>
<keyword evidence="2" id="KW-1185">Reference proteome</keyword>
<sequence>MAADWIETQKRLGVAPANQLPGVDWRLLQGEQREVFLQVPAWYKALLGAEQDANESPEPLRINIYGTAGTGKSFLISAISTELQNLAIHENKPDPALGFFHNFVHNCHGSMFVPIILGSDKTTVSVATGQHSYHPVYLSVGNVHNCLRRAHKAALVLIGFLPIPKGTHDDAKSEIFHDFCRHLFHGCLAVVNDSTKPYMTMWDIVRCADYHFRRAIYGIGPHIADYPEQSLAADLDGLPAVLRTLRQLLRLSNTQNKDTLWYGYGIVPDFMPFTAQFPRADIYELLIPDLLHQAIKGTFKDHLVTWVDTGGKGSNTQWCEEYLKLEYGLSWGSEILNEVNRRIALVPLFPGLCRFKQGRNFQQWTGNDSKAFMNIFVTSLEGFVPIDIIKALTSFLDFCYLTRLDTHWGQGHLELVITS</sequence>
<reference evidence="1" key="2">
    <citation type="submission" date="2020-11" db="EMBL/GenBank/DDBJ databases">
        <authorList>
            <consortium name="DOE Joint Genome Institute"/>
            <person name="Kuo A."/>
            <person name="Miyauchi S."/>
            <person name="Kiss E."/>
            <person name="Drula E."/>
            <person name="Kohler A."/>
            <person name="Sanchez-Garcia M."/>
            <person name="Andreopoulos B."/>
            <person name="Barry K.W."/>
            <person name="Bonito G."/>
            <person name="Buee M."/>
            <person name="Carver A."/>
            <person name="Chen C."/>
            <person name="Cichocki N."/>
            <person name="Clum A."/>
            <person name="Culley D."/>
            <person name="Crous P.W."/>
            <person name="Fauchery L."/>
            <person name="Girlanda M."/>
            <person name="Hayes R."/>
            <person name="Keri Z."/>
            <person name="Labutti K."/>
            <person name="Lipzen A."/>
            <person name="Lombard V."/>
            <person name="Magnuson J."/>
            <person name="Maillard F."/>
            <person name="Morin E."/>
            <person name="Murat C."/>
            <person name="Nolan M."/>
            <person name="Ohm R."/>
            <person name="Pangilinan J."/>
            <person name="Pereira M."/>
            <person name="Perotto S."/>
            <person name="Peter M."/>
            <person name="Riley R."/>
            <person name="Sitrit Y."/>
            <person name="Stielow B."/>
            <person name="Szollosi G."/>
            <person name="Zifcakova L."/>
            <person name="Stursova M."/>
            <person name="Spatafora J.W."/>
            <person name="Tedersoo L."/>
            <person name="Vaario L.-M."/>
            <person name="Yamada A."/>
            <person name="Yan M."/>
            <person name="Wang P."/>
            <person name="Xu J."/>
            <person name="Bruns T."/>
            <person name="Baldrian P."/>
            <person name="Vilgalys R."/>
            <person name="Henrissat B."/>
            <person name="Grigoriev I.V."/>
            <person name="Hibbett D."/>
            <person name="Nagy L.G."/>
            <person name="Martin F.M."/>
        </authorList>
    </citation>
    <scope>NUCLEOTIDE SEQUENCE</scope>
    <source>
        <strain evidence="1">UH-Tt-Lm1</strain>
    </source>
</reference>
<organism evidence="1 2">
    <name type="scientific">Thelephora terrestris</name>
    <dbReference type="NCBI Taxonomy" id="56493"/>
    <lineage>
        <taxon>Eukaryota</taxon>
        <taxon>Fungi</taxon>
        <taxon>Dikarya</taxon>
        <taxon>Basidiomycota</taxon>
        <taxon>Agaricomycotina</taxon>
        <taxon>Agaricomycetes</taxon>
        <taxon>Thelephorales</taxon>
        <taxon>Thelephoraceae</taxon>
        <taxon>Thelephora</taxon>
    </lineage>
</organism>
<proteinExistence type="predicted"/>
<evidence type="ECO:0000313" key="1">
    <source>
        <dbReference type="EMBL" id="KAF9778679.1"/>
    </source>
</evidence>
<dbReference type="Pfam" id="PF18759">
    <property type="entry name" value="Plavaka"/>
    <property type="match status" value="1"/>
</dbReference>
<name>A0A9P6L206_9AGAM</name>
<dbReference type="InterPro" id="IPR041078">
    <property type="entry name" value="Plavaka"/>
</dbReference>
<evidence type="ECO:0000313" key="2">
    <source>
        <dbReference type="Proteomes" id="UP000736335"/>
    </source>
</evidence>
<dbReference type="Proteomes" id="UP000736335">
    <property type="component" value="Unassembled WGS sequence"/>
</dbReference>
<dbReference type="OrthoDB" id="3199698at2759"/>
<dbReference type="AlphaFoldDB" id="A0A9P6L206"/>